<evidence type="ECO:0000259" key="2">
    <source>
        <dbReference type="Pfam" id="PF15045"/>
    </source>
</evidence>
<dbReference type="PANTHER" id="PTHR16156">
    <property type="entry name" value="AFTIPHILIN A-RELATED"/>
    <property type="match status" value="1"/>
</dbReference>
<feature type="region of interest" description="Disordered" evidence="1">
    <location>
        <begin position="1"/>
        <end position="21"/>
    </location>
</feature>
<evidence type="ECO:0000256" key="1">
    <source>
        <dbReference type="SAM" id="MobiDB-lite"/>
    </source>
</evidence>
<dbReference type="InterPro" id="IPR029205">
    <property type="entry name" value="Clathrin-bd"/>
</dbReference>
<reference evidence="3" key="1">
    <citation type="submission" date="2022-01" db="UniProtKB">
        <authorList>
            <consortium name="EnsemblMetazoa"/>
        </authorList>
    </citation>
    <scope>IDENTIFICATION</scope>
</reference>
<evidence type="ECO:0000313" key="3">
    <source>
        <dbReference type="EnsemblMetazoa" id="XP_014245037.1"/>
    </source>
</evidence>
<dbReference type="EnsemblMetazoa" id="XM_014389551.2">
    <property type="protein sequence ID" value="XP_014245037.1"/>
    <property type="gene ID" value="LOC106664117"/>
</dbReference>
<keyword evidence="4" id="KW-1185">Reference proteome</keyword>
<dbReference type="GeneID" id="106664117"/>
<dbReference type="Pfam" id="PF15045">
    <property type="entry name" value="Clathrin_bdg"/>
    <property type="match status" value="1"/>
</dbReference>
<sequence length="453" mass="50653">MNIPPFIRRTPPPIDDDEEDDCDDFGSFVHDTIDDENGGSDINTPIERGLSSINNILHSNSNDENISGKINKINSHPIENSINEKKETAKDFELNDFQLPLNVDASFEELEFVAYNNGDPEFKCDFNCDSGVINDSISESVCIDNVNDDEIKQSDIQENTKSHDIVSLNDSIQNANETSSICTGYELDSECDTSEIADKPFSTTDLSSTNEEVGRTVECSSENNVTVCNKDIHIDKNDGNDFDGDSDDFDDFADFQSSSVPEPVATTSSYKEPTVDLFENAWPQDVPCEDVDLSQYFDTEIITDNRIWQKLQYLEDTPALKYTWPASTSNHKMLSALKIDSRNILCGPWSKAHRSLASEGRNFEGLVPCEFGKPSCSAELVSKASVPEAHFDWEGSGLTNPLFVATKEENFLEYDLNNLLIKRISSEAEEILQNLPNLSFIKKPYIVFNRSAN</sequence>
<dbReference type="KEGG" id="clec:106664117"/>
<dbReference type="GO" id="GO:0032588">
    <property type="term" value="C:trans-Golgi network membrane"/>
    <property type="evidence" value="ECO:0007669"/>
    <property type="project" value="InterPro"/>
</dbReference>
<dbReference type="GO" id="GO:0030276">
    <property type="term" value="F:clathrin binding"/>
    <property type="evidence" value="ECO:0007669"/>
    <property type="project" value="InterPro"/>
</dbReference>
<proteinExistence type="predicted"/>
<feature type="domain" description="Aftiphilin clathrin-binding box" evidence="2">
    <location>
        <begin position="305"/>
        <end position="361"/>
    </location>
</feature>
<dbReference type="RefSeq" id="XP_014245037.1">
    <property type="nucleotide sequence ID" value="XM_014389551.2"/>
</dbReference>
<protein>
    <recommendedName>
        <fullName evidence="2">Aftiphilin clathrin-binding box domain-containing protein</fullName>
    </recommendedName>
</protein>
<dbReference type="OrthoDB" id="5917212at2759"/>
<name>A0A8I6RH19_CIMLE</name>
<dbReference type="PANTHER" id="PTHR16156:SF10">
    <property type="entry name" value="AFTIPHILIN-RELATED"/>
    <property type="match status" value="1"/>
</dbReference>
<evidence type="ECO:0000313" key="4">
    <source>
        <dbReference type="Proteomes" id="UP000494040"/>
    </source>
</evidence>
<accession>A0A8I6RH19</accession>
<organism evidence="3 4">
    <name type="scientific">Cimex lectularius</name>
    <name type="common">Bed bug</name>
    <name type="synonym">Acanthia lectularia</name>
    <dbReference type="NCBI Taxonomy" id="79782"/>
    <lineage>
        <taxon>Eukaryota</taxon>
        <taxon>Metazoa</taxon>
        <taxon>Ecdysozoa</taxon>
        <taxon>Arthropoda</taxon>
        <taxon>Hexapoda</taxon>
        <taxon>Insecta</taxon>
        <taxon>Pterygota</taxon>
        <taxon>Neoptera</taxon>
        <taxon>Paraneoptera</taxon>
        <taxon>Hemiptera</taxon>
        <taxon>Heteroptera</taxon>
        <taxon>Panheteroptera</taxon>
        <taxon>Cimicomorpha</taxon>
        <taxon>Cimicidae</taxon>
        <taxon>Cimex</taxon>
    </lineage>
</organism>
<dbReference type="GO" id="GO:0030121">
    <property type="term" value="C:AP-1 adaptor complex"/>
    <property type="evidence" value="ECO:0007669"/>
    <property type="project" value="TreeGrafter"/>
</dbReference>
<dbReference type="InterPro" id="IPR046359">
    <property type="entry name" value="Aftin-like"/>
</dbReference>
<dbReference type="Proteomes" id="UP000494040">
    <property type="component" value="Unassembled WGS sequence"/>
</dbReference>
<dbReference type="AlphaFoldDB" id="A0A8I6RH19"/>